<dbReference type="AlphaFoldDB" id="A0AAN5CV59"/>
<evidence type="ECO:0000313" key="2">
    <source>
        <dbReference type="Proteomes" id="UP001328107"/>
    </source>
</evidence>
<dbReference type="Proteomes" id="UP001328107">
    <property type="component" value="Unassembled WGS sequence"/>
</dbReference>
<gene>
    <name evidence="1" type="ORF">PMAYCL1PPCAC_21431</name>
</gene>
<comment type="caution">
    <text evidence="1">The sequence shown here is derived from an EMBL/GenBank/DDBJ whole genome shotgun (WGS) entry which is preliminary data.</text>
</comment>
<reference evidence="2" key="1">
    <citation type="submission" date="2022-10" db="EMBL/GenBank/DDBJ databases">
        <title>Genome assembly of Pristionchus species.</title>
        <authorList>
            <person name="Yoshida K."/>
            <person name="Sommer R.J."/>
        </authorList>
    </citation>
    <scope>NUCLEOTIDE SEQUENCE [LARGE SCALE GENOMIC DNA]</scope>
    <source>
        <strain evidence="2">RS5460</strain>
    </source>
</reference>
<evidence type="ECO:0000313" key="1">
    <source>
        <dbReference type="EMBL" id="GMR51236.1"/>
    </source>
</evidence>
<accession>A0AAN5CV59</accession>
<feature type="non-terminal residue" evidence="1">
    <location>
        <position position="1"/>
    </location>
</feature>
<dbReference type="EMBL" id="BTRK01000005">
    <property type="protein sequence ID" value="GMR51236.1"/>
    <property type="molecule type" value="Genomic_DNA"/>
</dbReference>
<name>A0AAN5CV59_9BILA</name>
<proteinExistence type="predicted"/>
<protein>
    <submittedName>
        <fullName evidence="1">Uncharacterized protein</fullName>
    </submittedName>
</protein>
<organism evidence="1 2">
    <name type="scientific">Pristionchus mayeri</name>
    <dbReference type="NCBI Taxonomy" id="1317129"/>
    <lineage>
        <taxon>Eukaryota</taxon>
        <taxon>Metazoa</taxon>
        <taxon>Ecdysozoa</taxon>
        <taxon>Nematoda</taxon>
        <taxon>Chromadorea</taxon>
        <taxon>Rhabditida</taxon>
        <taxon>Rhabditina</taxon>
        <taxon>Diplogasteromorpha</taxon>
        <taxon>Diplogasteroidea</taxon>
        <taxon>Neodiplogasteridae</taxon>
        <taxon>Pristionchus</taxon>
    </lineage>
</organism>
<sequence length="62" mass="6811">PLPEIDPSTTRIAHPKESVYAMIVENNTTEVANCGYAHITQDSVPSITEKEESDNCNVNSYS</sequence>
<keyword evidence="2" id="KW-1185">Reference proteome</keyword>